<dbReference type="SUPFAM" id="SSF46785">
    <property type="entry name" value="Winged helix' DNA-binding domain"/>
    <property type="match status" value="1"/>
</dbReference>
<dbReference type="EMBL" id="CACSIO010000061">
    <property type="protein sequence ID" value="CAA0125091.1"/>
    <property type="molecule type" value="Genomic_DNA"/>
</dbReference>
<dbReference type="Proteomes" id="UP000441399">
    <property type="component" value="Unassembled WGS sequence"/>
</dbReference>
<proteinExistence type="predicted"/>
<dbReference type="PANTHER" id="PTHR33164:SF104">
    <property type="entry name" value="TRANSCRIPTIONAL REGULATORY PROTEIN"/>
    <property type="match status" value="1"/>
</dbReference>
<dbReference type="GO" id="GO:0006950">
    <property type="term" value="P:response to stress"/>
    <property type="evidence" value="ECO:0007669"/>
    <property type="project" value="TreeGrafter"/>
</dbReference>
<evidence type="ECO:0000313" key="5">
    <source>
        <dbReference type="Proteomes" id="UP000441399"/>
    </source>
</evidence>
<evidence type="ECO:0000313" key="2">
    <source>
        <dbReference type="EMBL" id="CAA0117240.1"/>
    </source>
</evidence>
<dbReference type="InterPro" id="IPR036388">
    <property type="entry name" value="WH-like_DNA-bd_sf"/>
</dbReference>
<dbReference type="AlphaFoldDB" id="A0A5S9QFA9"/>
<evidence type="ECO:0000259" key="1">
    <source>
        <dbReference type="PROSITE" id="PS50995"/>
    </source>
</evidence>
<protein>
    <submittedName>
        <fullName evidence="3">HTH-type transcriptional regulator MhqR</fullName>
    </submittedName>
</protein>
<evidence type="ECO:0000313" key="3">
    <source>
        <dbReference type="EMBL" id="CAA0125091.1"/>
    </source>
</evidence>
<dbReference type="OrthoDB" id="32523at2"/>
<organism evidence="3 5">
    <name type="scientific">BD1-7 clade bacterium</name>
    <dbReference type="NCBI Taxonomy" id="2029982"/>
    <lineage>
        <taxon>Bacteria</taxon>
        <taxon>Pseudomonadati</taxon>
        <taxon>Pseudomonadota</taxon>
        <taxon>Gammaproteobacteria</taxon>
        <taxon>Cellvibrionales</taxon>
        <taxon>Spongiibacteraceae</taxon>
        <taxon>BD1-7 clade</taxon>
    </lineage>
</organism>
<dbReference type="PROSITE" id="PS50995">
    <property type="entry name" value="HTH_MARR_2"/>
    <property type="match status" value="1"/>
</dbReference>
<dbReference type="PANTHER" id="PTHR33164">
    <property type="entry name" value="TRANSCRIPTIONAL REGULATOR, MARR FAMILY"/>
    <property type="match status" value="1"/>
</dbReference>
<dbReference type="SMART" id="SM00347">
    <property type="entry name" value="HTH_MARR"/>
    <property type="match status" value="1"/>
</dbReference>
<reference evidence="4 5" key="1">
    <citation type="submission" date="2019-11" db="EMBL/GenBank/DDBJ databases">
        <authorList>
            <person name="Holert J."/>
        </authorList>
    </citation>
    <scope>NUCLEOTIDE SEQUENCE [LARGE SCALE GENOMIC DNA]</scope>
    <source>
        <strain evidence="2">BC5_2</strain>
        <strain evidence="3">SB11_3</strain>
    </source>
</reference>
<dbReference type="Gene3D" id="1.10.10.10">
    <property type="entry name" value="Winged helix-like DNA-binding domain superfamily/Winged helix DNA-binding domain"/>
    <property type="match status" value="1"/>
</dbReference>
<dbReference type="InterPro" id="IPR036390">
    <property type="entry name" value="WH_DNA-bd_sf"/>
</dbReference>
<evidence type="ECO:0000313" key="4">
    <source>
        <dbReference type="Proteomes" id="UP000434580"/>
    </source>
</evidence>
<feature type="domain" description="HTH marR-type" evidence="1">
    <location>
        <begin position="20"/>
        <end position="161"/>
    </location>
</feature>
<dbReference type="EMBL" id="CACSII010000019">
    <property type="protein sequence ID" value="CAA0117240.1"/>
    <property type="molecule type" value="Genomic_DNA"/>
</dbReference>
<sequence length="165" mass="18388">MDDKRISVNELLNQKLQNWPDSLGDSIATVLRLHRTQGLLIDLLERSLDRHGLQTAEFEVMAALRRQPPPHQLTPTDLCGALLLSSGGTTKVLQRLQRRDLIDRPTNPDDGRSCLVQLSDTGKQCIETVVEELVAIEDDAMQVLDTTEKAQLNQLLDKLLSAWGG</sequence>
<dbReference type="Pfam" id="PF12802">
    <property type="entry name" value="MarR_2"/>
    <property type="match status" value="1"/>
</dbReference>
<dbReference type="GO" id="GO:0003700">
    <property type="term" value="F:DNA-binding transcription factor activity"/>
    <property type="evidence" value="ECO:0007669"/>
    <property type="project" value="InterPro"/>
</dbReference>
<dbReference type="InterPro" id="IPR039422">
    <property type="entry name" value="MarR/SlyA-like"/>
</dbReference>
<dbReference type="InterPro" id="IPR000835">
    <property type="entry name" value="HTH_MarR-typ"/>
</dbReference>
<gene>
    <name evidence="3" type="primary">mhqR_2</name>
    <name evidence="2" type="ORF">DPBNPPHM_02233</name>
    <name evidence="3" type="ORF">OPDIPICF_03348</name>
</gene>
<keyword evidence="5" id="KW-1185">Reference proteome</keyword>
<name>A0A5S9QFA9_9GAMM</name>
<accession>A0A5S9QFA9</accession>
<dbReference type="Proteomes" id="UP000434580">
    <property type="component" value="Unassembled WGS sequence"/>
</dbReference>
<dbReference type="PRINTS" id="PR00598">
    <property type="entry name" value="HTHMARR"/>
</dbReference>